<name>A0A0T5X7Z0_9BACT</name>
<reference evidence="2" key="1">
    <citation type="submission" date="2012-09" db="EMBL/GenBank/DDBJ databases">
        <authorList>
            <person name="Weinstock G."/>
            <person name="Sodergren E."/>
            <person name="Clifton S."/>
            <person name="Fulton L."/>
            <person name="Fulton B."/>
            <person name="Courtney L."/>
            <person name="Fronick C."/>
            <person name="Harrison M."/>
            <person name="Strong C."/>
            <person name="Farmer C."/>
            <person name="Delehaunty K."/>
            <person name="Markovic C."/>
            <person name="Hall O."/>
            <person name="Minx P."/>
            <person name="Tomlinson C."/>
            <person name="Mitreva M."/>
            <person name="Nelson J."/>
            <person name="Hou S."/>
            <person name="Wollam A."/>
            <person name="Pepin K.H."/>
            <person name="Johnson M."/>
            <person name="Bhonagiri V."/>
            <person name="Nash W.E."/>
            <person name="Suruliraj S."/>
            <person name="Warren W."/>
            <person name="Chinwalla A."/>
            <person name="Mardis E.R."/>
            <person name="Wilson R.K."/>
        </authorList>
    </citation>
    <scope>NUCLEOTIDE SEQUENCE [LARGE SCALE GENOMIC DNA]</scope>
    <source>
        <strain evidence="2">OS1</strain>
    </source>
</reference>
<proteinExistence type="predicted"/>
<dbReference type="AlphaFoldDB" id="A0A0T5X7Z0"/>
<gene>
    <name evidence="1" type="ORF">HMPREF1705_04745</name>
</gene>
<comment type="caution">
    <text evidence="1">The sequence shown here is derived from an EMBL/GenBank/DDBJ whole genome shotgun (WGS) entry which is preliminary data.</text>
</comment>
<evidence type="ECO:0000313" key="1">
    <source>
        <dbReference type="EMBL" id="KRT34384.1"/>
    </source>
</evidence>
<evidence type="ECO:0000313" key="2">
    <source>
        <dbReference type="Proteomes" id="UP000005273"/>
    </source>
</evidence>
<dbReference type="EMBL" id="ACJX03000001">
    <property type="protein sequence ID" value="KRT34384.1"/>
    <property type="molecule type" value="Genomic_DNA"/>
</dbReference>
<organism evidence="1 2">
    <name type="scientific">Acetomicrobium hydrogeniformans ATCC BAA-1850</name>
    <dbReference type="NCBI Taxonomy" id="592015"/>
    <lineage>
        <taxon>Bacteria</taxon>
        <taxon>Thermotogati</taxon>
        <taxon>Synergistota</taxon>
        <taxon>Synergistia</taxon>
        <taxon>Synergistales</taxon>
        <taxon>Acetomicrobiaceae</taxon>
        <taxon>Acetomicrobium</taxon>
    </lineage>
</organism>
<keyword evidence="2" id="KW-1185">Reference proteome</keyword>
<dbReference type="Proteomes" id="UP000005273">
    <property type="component" value="Unassembled WGS sequence"/>
</dbReference>
<sequence>MFKGCPQRWPFDGKIRGFLGLPFKVKVQAGGVYRQSEVCLQFTSGSLRALHNVRQTWEKPGLPGRRRPQGL</sequence>
<protein>
    <submittedName>
        <fullName evidence="1">Uncharacterized protein</fullName>
    </submittedName>
</protein>
<dbReference type="STRING" id="592015.HMPREF1705_04745"/>
<accession>A0A0T5X7Z0</accession>